<proteinExistence type="predicted"/>
<protein>
    <submittedName>
        <fullName evidence="1">Uncharacterized protein</fullName>
    </submittedName>
</protein>
<keyword evidence="2" id="KW-1185">Reference proteome</keyword>
<comment type="caution">
    <text evidence="1">The sequence shown here is derived from an EMBL/GenBank/DDBJ whole genome shotgun (WGS) entry which is preliminary data.</text>
</comment>
<gene>
    <name evidence="1" type="ORF">FBZ93_11117</name>
</gene>
<evidence type="ECO:0000313" key="2">
    <source>
        <dbReference type="Proteomes" id="UP000321304"/>
    </source>
</evidence>
<reference evidence="1 2" key="1">
    <citation type="submission" date="2019-06" db="EMBL/GenBank/DDBJ databases">
        <title>Genomic Encyclopedia of Type Strains, Phase IV (KMG-V): Genome sequencing to study the core and pangenomes of soil and plant-associated prokaryotes.</title>
        <authorList>
            <person name="Whitman W."/>
        </authorList>
    </citation>
    <scope>NUCLEOTIDE SEQUENCE [LARGE SCALE GENOMIC DNA]</scope>
    <source>
        <strain evidence="1 2">BR 10355</strain>
    </source>
</reference>
<evidence type="ECO:0000313" key="1">
    <source>
        <dbReference type="EMBL" id="TWB92978.1"/>
    </source>
</evidence>
<organism evidence="1 2">
    <name type="scientific">Bradyrhizobium macuxiense</name>
    <dbReference type="NCBI Taxonomy" id="1755647"/>
    <lineage>
        <taxon>Bacteria</taxon>
        <taxon>Pseudomonadati</taxon>
        <taxon>Pseudomonadota</taxon>
        <taxon>Alphaproteobacteria</taxon>
        <taxon>Hyphomicrobiales</taxon>
        <taxon>Nitrobacteraceae</taxon>
        <taxon>Bradyrhizobium</taxon>
    </lineage>
</organism>
<dbReference type="Proteomes" id="UP000321304">
    <property type="component" value="Unassembled WGS sequence"/>
</dbReference>
<sequence length="54" mass="5862">MLPADVTASDAKDANYVACRANAGTSRTYVSTDRDDQGFSETYRTACKRVAEDP</sequence>
<dbReference type="EMBL" id="VITY01000011">
    <property type="protein sequence ID" value="TWB92978.1"/>
    <property type="molecule type" value="Genomic_DNA"/>
</dbReference>
<accession>A0A560LBM5</accession>
<name>A0A560LBM5_9BRAD</name>
<dbReference type="AlphaFoldDB" id="A0A560LBM5"/>